<accession>V5WN22</accession>
<protein>
    <submittedName>
        <fullName evidence="2">Uncharacterized protein</fullName>
    </submittedName>
</protein>
<evidence type="ECO:0000256" key="1">
    <source>
        <dbReference type="SAM" id="Phobius"/>
    </source>
</evidence>
<dbReference type="Proteomes" id="UP000018680">
    <property type="component" value="Chromosome"/>
</dbReference>
<dbReference type="STRING" id="1307761.L21SP2_3224"/>
<evidence type="ECO:0000313" key="2">
    <source>
        <dbReference type="EMBL" id="AHC16564.1"/>
    </source>
</evidence>
<feature type="transmembrane region" description="Helical" evidence="1">
    <location>
        <begin position="20"/>
        <end position="37"/>
    </location>
</feature>
<gene>
    <name evidence="2" type="ORF">L21SP2_3224</name>
</gene>
<dbReference type="KEGG" id="slr:L21SP2_3224"/>
<name>V5WN22_9SPIO</name>
<dbReference type="HOGENOM" id="CLU_1702998_0_0_12"/>
<keyword evidence="1" id="KW-1133">Transmembrane helix</keyword>
<dbReference type="EMBL" id="CP006939">
    <property type="protein sequence ID" value="AHC16564.1"/>
    <property type="molecule type" value="Genomic_DNA"/>
</dbReference>
<keyword evidence="1" id="KW-0472">Membrane</keyword>
<reference evidence="2 3" key="1">
    <citation type="journal article" date="2015" name="Stand. Genomic Sci.">
        <title>Complete genome sequence and description of Salinispira pacifica gen. nov., sp. nov., a novel spirochaete isolated form a hypersaline microbial mat.</title>
        <authorList>
            <person name="Ben Hania W."/>
            <person name="Joseph M."/>
            <person name="Schumann P."/>
            <person name="Bunk B."/>
            <person name="Fiebig A."/>
            <person name="Sproer C."/>
            <person name="Klenk H.P."/>
            <person name="Fardeau M.L."/>
            <person name="Spring S."/>
        </authorList>
    </citation>
    <scope>NUCLEOTIDE SEQUENCE [LARGE SCALE GENOMIC DNA]</scope>
    <source>
        <strain evidence="2 3">L21-RPul-D2</strain>
    </source>
</reference>
<organism evidence="2 3">
    <name type="scientific">Salinispira pacifica</name>
    <dbReference type="NCBI Taxonomy" id="1307761"/>
    <lineage>
        <taxon>Bacteria</taxon>
        <taxon>Pseudomonadati</taxon>
        <taxon>Spirochaetota</taxon>
        <taxon>Spirochaetia</taxon>
        <taxon>Spirochaetales</taxon>
        <taxon>Spirochaetaceae</taxon>
        <taxon>Salinispira</taxon>
    </lineage>
</organism>
<keyword evidence="1" id="KW-0812">Transmembrane</keyword>
<evidence type="ECO:0000313" key="3">
    <source>
        <dbReference type="Proteomes" id="UP000018680"/>
    </source>
</evidence>
<proteinExistence type="predicted"/>
<sequence length="154" mass="17353">MNNSISLRLTHARFRRIIRGTLPGIILLGIILLFPVSCSRGNDSADGAARRFLQALQGYNFAEAAEVSLDNTAGLLLFMEKMHETAAEQGETISLPIPPANREIMLVSEEARTGYRRMRYRIGETLMVLNAFESDGRWFIELPRESWVIGEEEP</sequence>
<dbReference type="AlphaFoldDB" id="V5WN22"/>
<dbReference type="RefSeq" id="WP_024269457.1">
    <property type="nucleotide sequence ID" value="NC_023035.1"/>
</dbReference>
<keyword evidence="3" id="KW-1185">Reference proteome</keyword>